<evidence type="ECO:0000313" key="3">
    <source>
        <dbReference type="Proteomes" id="UP001589700"/>
    </source>
</evidence>
<keyword evidence="3" id="KW-1185">Reference proteome</keyword>
<feature type="region of interest" description="Disordered" evidence="1">
    <location>
        <begin position="1"/>
        <end position="22"/>
    </location>
</feature>
<dbReference type="EMBL" id="JBHMDY010000032">
    <property type="protein sequence ID" value="MFB9261426.1"/>
    <property type="molecule type" value="Genomic_DNA"/>
</dbReference>
<organism evidence="2 3">
    <name type="scientific">Dietzia aerolata</name>
    <dbReference type="NCBI Taxonomy" id="595984"/>
    <lineage>
        <taxon>Bacteria</taxon>
        <taxon>Bacillati</taxon>
        <taxon>Actinomycetota</taxon>
        <taxon>Actinomycetes</taxon>
        <taxon>Mycobacteriales</taxon>
        <taxon>Dietziaceae</taxon>
        <taxon>Dietzia</taxon>
    </lineage>
</organism>
<comment type="caution">
    <text evidence="2">The sequence shown here is derived from an EMBL/GenBank/DDBJ whole genome shotgun (WGS) entry which is preliminary data.</text>
</comment>
<dbReference type="RefSeq" id="WP_182633462.1">
    <property type="nucleotide sequence ID" value="NZ_JAALDM010000297.1"/>
</dbReference>
<dbReference type="Proteomes" id="UP001589700">
    <property type="component" value="Unassembled WGS sequence"/>
</dbReference>
<reference evidence="2 3" key="1">
    <citation type="submission" date="2024-09" db="EMBL/GenBank/DDBJ databases">
        <authorList>
            <person name="Sun Q."/>
            <person name="Mori K."/>
        </authorList>
    </citation>
    <scope>NUCLEOTIDE SEQUENCE [LARGE SCALE GENOMIC DNA]</scope>
    <source>
        <strain evidence="2 3">CCM 7659</strain>
    </source>
</reference>
<proteinExistence type="predicted"/>
<gene>
    <name evidence="2" type="ORF">ACFFVD_16715</name>
</gene>
<evidence type="ECO:0000256" key="1">
    <source>
        <dbReference type="SAM" id="MobiDB-lite"/>
    </source>
</evidence>
<accession>A0ABV5JUD9</accession>
<sequence>MASTSDRSSRDSGGDVDDDDVTGYALGVMQEGGSWHIARLEDSALNSLDDAARQVRSLRTEGASFGLVDVDNEYFVILRPGPSGMRLMLSDATAALDYDLAADVLDELNVEVPDLSDEELEDTDPWGEGDMAILEDLGLPEGVLEIIVSETDLYADEQLQSVAERMGFADELDRHLPDS</sequence>
<dbReference type="NCBIfam" id="TIGR03941">
    <property type="entry name" value="tRNA_deam_assoc"/>
    <property type="match status" value="1"/>
</dbReference>
<dbReference type="InterPro" id="IPR023869">
    <property type="entry name" value="tRNA_Adeno_NH3ase_assoc_put"/>
</dbReference>
<evidence type="ECO:0000313" key="2">
    <source>
        <dbReference type="EMBL" id="MFB9261426.1"/>
    </source>
</evidence>
<name>A0ABV5JUD9_9ACTN</name>
<protein>
    <submittedName>
        <fullName evidence="2">tRNA adenosine deaminase-associated protein</fullName>
    </submittedName>
</protein>